<name>X1ATA1_9ZZZZ</name>
<gene>
    <name evidence="1" type="ORF">S01H4_16009</name>
</gene>
<accession>X1ATA1</accession>
<sequence length="281" mass="32721">MGRTLKFSLDLANINKIQSLKDLSEEYKKVVNYYLKILSSKGKYILSEREVKSCDSPLSYRYKQCAKRQAIKIWKSWRRNKKKGKLPQFNGSLILDSRFIKIEKGKDSTFDYWIRMATLNKGHPILIPIKSYDYANDYFNNWKLTNGGRLRQENNNRFLLLTFEKETPPKKQEGKVIGIDIGIKKLMATSKKEFYGKEIELLMDKIQKKKQGSKAFKRAIKERDYYVNKTAKELPLDSVKAIVMENIKNIKRNTRKEPPASSLYSLQGDLALLPALILSFS</sequence>
<proteinExistence type="predicted"/>
<organism evidence="1">
    <name type="scientific">marine sediment metagenome</name>
    <dbReference type="NCBI Taxonomy" id="412755"/>
    <lineage>
        <taxon>unclassified sequences</taxon>
        <taxon>metagenomes</taxon>
        <taxon>ecological metagenomes</taxon>
    </lineage>
</organism>
<evidence type="ECO:0000313" key="1">
    <source>
        <dbReference type="EMBL" id="GAG72507.1"/>
    </source>
</evidence>
<reference evidence="1" key="1">
    <citation type="journal article" date="2014" name="Front. Microbiol.">
        <title>High frequency of phylogenetically diverse reductive dehalogenase-homologous genes in deep subseafloor sedimentary metagenomes.</title>
        <authorList>
            <person name="Kawai M."/>
            <person name="Futagami T."/>
            <person name="Toyoda A."/>
            <person name="Takaki Y."/>
            <person name="Nishi S."/>
            <person name="Hori S."/>
            <person name="Arai W."/>
            <person name="Tsubouchi T."/>
            <person name="Morono Y."/>
            <person name="Uchiyama I."/>
            <person name="Ito T."/>
            <person name="Fujiyama A."/>
            <person name="Inagaki F."/>
            <person name="Takami H."/>
        </authorList>
    </citation>
    <scope>NUCLEOTIDE SEQUENCE</scope>
    <source>
        <strain evidence="1">Expedition CK06-06</strain>
    </source>
</reference>
<dbReference type="EMBL" id="BART01007011">
    <property type="protein sequence ID" value="GAG72507.1"/>
    <property type="molecule type" value="Genomic_DNA"/>
</dbReference>
<protein>
    <submittedName>
        <fullName evidence="1">Uncharacterized protein</fullName>
    </submittedName>
</protein>
<comment type="caution">
    <text evidence="1">The sequence shown here is derived from an EMBL/GenBank/DDBJ whole genome shotgun (WGS) entry which is preliminary data.</text>
</comment>
<dbReference type="AlphaFoldDB" id="X1ATA1"/>